<reference evidence="2 3" key="1">
    <citation type="journal article" date="2019" name="Nat. Ecol. Evol.">
        <title>Megaphylogeny resolves global patterns of mushroom evolution.</title>
        <authorList>
            <person name="Varga T."/>
            <person name="Krizsan K."/>
            <person name="Foldi C."/>
            <person name="Dima B."/>
            <person name="Sanchez-Garcia M."/>
            <person name="Sanchez-Ramirez S."/>
            <person name="Szollosi G.J."/>
            <person name="Szarkandi J.G."/>
            <person name="Papp V."/>
            <person name="Albert L."/>
            <person name="Andreopoulos W."/>
            <person name="Angelini C."/>
            <person name="Antonin V."/>
            <person name="Barry K.W."/>
            <person name="Bougher N.L."/>
            <person name="Buchanan P."/>
            <person name="Buyck B."/>
            <person name="Bense V."/>
            <person name="Catcheside P."/>
            <person name="Chovatia M."/>
            <person name="Cooper J."/>
            <person name="Damon W."/>
            <person name="Desjardin D."/>
            <person name="Finy P."/>
            <person name="Geml J."/>
            <person name="Haridas S."/>
            <person name="Hughes K."/>
            <person name="Justo A."/>
            <person name="Karasinski D."/>
            <person name="Kautmanova I."/>
            <person name="Kiss B."/>
            <person name="Kocsube S."/>
            <person name="Kotiranta H."/>
            <person name="LaButti K.M."/>
            <person name="Lechner B.E."/>
            <person name="Liimatainen K."/>
            <person name="Lipzen A."/>
            <person name="Lukacs Z."/>
            <person name="Mihaltcheva S."/>
            <person name="Morgado L.N."/>
            <person name="Niskanen T."/>
            <person name="Noordeloos M.E."/>
            <person name="Ohm R.A."/>
            <person name="Ortiz-Santana B."/>
            <person name="Ovrebo C."/>
            <person name="Racz N."/>
            <person name="Riley R."/>
            <person name="Savchenko A."/>
            <person name="Shiryaev A."/>
            <person name="Soop K."/>
            <person name="Spirin V."/>
            <person name="Szebenyi C."/>
            <person name="Tomsovsky M."/>
            <person name="Tulloss R.E."/>
            <person name="Uehling J."/>
            <person name="Grigoriev I.V."/>
            <person name="Vagvolgyi C."/>
            <person name="Papp T."/>
            <person name="Martin F.M."/>
            <person name="Miettinen O."/>
            <person name="Hibbett D.S."/>
            <person name="Nagy L.G."/>
        </authorList>
    </citation>
    <scope>NUCLEOTIDE SEQUENCE [LARGE SCALE GENOMIC DNA]</scope>
    <source>
        <strain evidence="2 3">CBS 962.96</strain>
    </source>
</reference>
<organism evidence="2 3">
    <name type="scientific">Dendrothele bispora (strain CBS 962.96)</name>
    <dbReference type="NCBI Taxonomy" id="1314807"/>
    <lineage>
        <taxon>Eukaryota</taxon>
        <taxon>Fungi</taxon>
        <taxon>Dikarya</taxon>
        <taxon>Basidiomycota</taxon>
        <taxon>Agaricomycotina</taxon>
        <taxon>Agaricomycetes</taxon>
        <taxon>Agaricomycetidae</taxon>
        <taxon>Agaricales</taxon>
        <taxon>Agaricales incertae sedis</taxon>
        <taxon>Dendrothele</taxon>
    </lineage>
</organism>
<dbReference type="AlphaFoldDB" id="A0A4S8LL99"/>
<feature type="transmembrane region" description="Helical" evidence="1">
    <location>
        <begin position="151"/>
        <end position="172"/>
    </location>
</feature>
<keyword evidence="1" id="KW-0812">Transmembrane</keyword>
<feature type="transmembrane region" description="Helical" evidence="1">
    <location>
        <begin position="53"/>
        <end position="75"/>
    </location>
</feature>
<dbReference type="OrthoDB" id="3225366at2759"/>
<feature type="transmembrane region" description="Helical" evidence="1">
    <location>
        <begin position="12"/>
        <end position="33"/>
    </location>
</feature>
<keyword evidence="1" id="KW-0472">Membrane</keyword>
<feature type="transmembrane region" description="Helical" evidence="1">
    <location>
        <begin position="120"/>
        <end position="145"/>
    </location>
</feature>
<evidence type="ECO:0008006" key="4">
    <source>
        <dbReference type="Google" id="ProtNLM"/>
    </source>
</evidence>
<keyword evidence="3" id="KW-1185">Reference proteome</keyword>
<evidence type="ECO:0000256" key="1">
    <source>
        <dbReference type="SAM" id="Phobius"/>
    </source>
</evidence>
<keyword evidence="1" id="KW-1133">Transmembrane helix</keyword>
<protein>
    <recommendedName>
        <fullName evidence="4">Amino acid transporter transmembrane domain-containing protein</fullName>
    </recommendedName>
</protein>
<name>A0A4S8LL99_DENBC</name>
<evidence type="ECO:0000313" key="3">
    <source>
        <dbReference type="Proteomes" id="UP000297245"/>
    </source>
</evidence>
<gene>
    <name evidence="2" type="ORF">K435DRAFT_676624</name>
</gene>
<evidence type="ECO:0000313" key="2">
    <source>
        <dbReference type="EMBL" id="THU90036.1"/>
    </source>
</evidence>
<dbReference type="Proteomes" id="UP000297245">
    <property type="component" value="Unassembled WGS sequence"/>
</dbReference>
<feature type="non-terminal residue" evidence="2">
    <location>
        <position position="1"/>
    </location>
</feature>
<proteinExistence type="predicted"/>
<accession>A0A4S8LL99</accession>
<sequence length="174" mass="19444">ELPPFIKSIKEGWHSSLQAAAVVVSLYLILSFSLNTHVDMDAFDDMESSAKTIVLIVSYGGIIFNYSATIGALCLSDRVASFPLLAKFRPFNEHELQPQLGPRPISTVLEQVNAGRIFTFLYVHFMISLFLGILCNFFQVLIFIGLIETRVILVVMTIAVAFSLLSLSYFVIWC</sequence>
<dbReference type="EMBL" id="ML179347">
    <property type="protein sequence ID" value="THU90036.1"/>
    <property type="molecule type" value="Genomic_DNA"/>
</dbReference>